<protein>
    <submittedName>
        <fullName evidence="1">Gamma-glutamyltranspeptidase</fullName>
    </submittedName>
</protein>
<proteinExistence type="predicted"/>
<dbReference type="OrthoDB" id="9781342at2"/>
<dbReference type="AlphaFoldDB" id="A0A512DXW6"/>
<dbReference type="InterPro" id="IPR043137">
    <property type="entry name" value="GGT_ssub_C"/>
</dbReference>
<comment type="caution">
    <text evidence="1">The sequence shown here is derived from an EMBL/GenBank/DDBJ whole genome shotgun (WGS) entry which is preliminary data.</text>
</comment>
<dbReference type="Gene3D" id="3.60.20.40">
    <property type="match status" value="1"/>
</dbReference>
<dbReference type="InterPro" id="IPR043138">
    <property type="entry name" value="GGT_lsub"/>
</dbReference>
<dbReference type="InterPro" id="IPR052896">
    <property type="entry name" value="GGT-like_enzyme"/>
</dbReference>
<dbReference type="PRINTS" id="PR01210">
    <property type="entry name" value="GGTRANSPTASE"/>
</dbReference>
<dbReference type="PANTHER" id="PTHR43881:SF5">
    <property type="entry name" value="GAMMA-GLUTAMYLTRANSPEPTIDASE"/>
    <property type="match status" value="1"/>
</dbReference>
<dbReference type="InterPro" id="IPR029055">
    <property type="entry name" value="Ntn_hydrolases_N"/>
</dbReference>
<dbReference type="SUPFAM" id="SSF56235">
    <property type="entry name" value="N-terminal nucleophile aminohydrolases (Ntn hydrolases)"/>
    <property type="match status" value="1"/>
</dbReference>
<sequence length="534" mass="56049">MLNTPSSRRGMVVAPHHLAAQAGLSVLREGGNAVEAMVAAAAAIAVVYPHMNGIGGDGFWLIAEPGRPPIGIDACGAAAAAATSDMYRTQGHAVIPSRGPLAANTVAGTVSGWGAALDAAKGWSGRKLPLSRLLEDAVHYARDGASATGSQSRFTAEKRSELEGVPGFARIFLPDGKTPAPGSLFRQTDLASTLERIGTAGTEDFYRGELARALAEGLQRAGSPVALGDLEAHHARRVEPLSVRLRNAELYNMTPPTQGLASLMILGLFDRLADRQGITEADGFAHIHGLVEATKRAFLVRDRYVTDPARMTVDPRGFLTGAALADLAAKIDPARALPWPQSGPPADTIWMGAIDGAGRAVSFIQSVYWEFGSGVVAGDTGVLWQNRGSSFSLDEKAVNALAPGMRPFHTLNPALARFDDGRVMPYGTMGGEGQPQTQAAVFSRYGLLGQELQTAVTAPRWLLGRTWGAGTTNLKIESRIGDDVIEALRAAGHDVEVVTPFNDMMGHAGALVLHPDGTIQGASDCRSDGAVAAF</sequence>
<dbReference type="Pfam" id="PF01019">
    <property type="entry name" value="G_glu_transpept"/>
    <property type="match status" value="1"/>
</dbReference>
<organism evidence="1 2">
    <name type="scientific">Skermanella aerolata</name>
    <dbReference type="NCBI Taxonomy" id="393310"/>
    <lineage>
        <taxon>Bacteria</taxon>
        <taxon>Pseudomonadati</taxon>
        <taxon>Pseudomonadota</taxon>
        <taxon>Alphaproteobacteria</taxon>
        <taxon>Rhodospirillales</taxon>
        <taxon>Azospirillaceae</taxon>
        <taxon>Skermanella</taxon>
    </lineage>
</organism>
<gene>
    <name evidence="1" type="primary">ggt_2</name>
    <name evidence="1" type="ORF">SAE02_54710</name>
</gene>
<accession>A0A512DXW6</accession>
<reference evidence="1 2" key="1">
    <citation type="submission" date="2019-07" db="EMBL/GenBank/DDBJ databases">
        <title>Whole genome shotgun sequence of Skermanella aerolata NBRC 106429.</title>
        <authorList>
            <person name="Hosoyama A."/>
            <person name="Uohara A."/>
            <person name="Ohji S."/>
            <person name="Ichikawa N."/>
        </authorList>
    </citation>
    <scope>NUCLEOTIDE SEQUENCE [LARGE SCALE GENOMIC DNA]</scope>
    <source>
        <strain evidence="1 2">NBRC 106429</strain>
    </source>
</reference>
<keyword evidence="2" id="KW-1185">Reference proteome</keyword>
<dbReference type="PANTHER" id="PTHR43881">
    <property type="entry name" value="GAMMA-GLUTAMYLTRANSPEPTIDASE (AFU_ORTHOLOGUE AFUA_4G13580)"/>
    <property type="match status" value="1"/>
</dbReference>
<dbReference type="RefSeq" id="WP_044431571.1">
    <property type="nucleotide sequence ID" value="NZ_BJYZ01000027.1"/>
</dbReference>
<name>A0A512DXW6_9PROT</name>
<evidence type="ECO:0000313" key="2">
    <source>
        <dbReference type="Proteomes" id="UP000321523"/>
    </source>
</evidence>
<dbReference type="Proteomes" id="UP000321523">
    <property type="component" value="Unassembled WGS sequence"/>
</dbReference>
<dbReference type="Gene3D" id="1.10.246.130">
    <property type="match status" value="1"/>
</dbReference>
<dbReference type="EMBL" id="BJYZ01000027">
    <property type="protein sequence ID" value="GEO41323.1"/>
    <property type="molecule type" value="Genomic_DNA"/>
</dbReference>
<evidence type="ECO:0000313" key="1">
    <source>
        <dbReference type="EMBL" id="GEO41323.1"/>
    </source>
</evidence>